<gene>
    <name evidence="2" type="ORF">FHR72_003474</name>
</gene>
<organism evidence="2 3">
    <name type="scientific">Mycolicibacterium iranicum</name>
    <name type="common">Mycobacterium iranicum</name>
    <dbReference type="NCBI Taxonomy" id="912594"/>
    <lineage>
        <taxon>Bacteria</taxon>
        <taxon>Bacillati</taxon>
        <taxon>Actinomycetota</taxon>
        <taxon>Actinomycetes</taxon>
        <taxon>Mycobacteriales</taxon>
        <taxon>Mycobacteriaceae</taxon>
        <taxon>Mycolicibacterium</taxon>
    </lineage>
</organism>
<proteinExistence type="predicted"/>
<name>A0A839QAY7_MYCIR</name>
<dbReference type="Pfam" id="PF04228">
    <property type="entry name" value="Zn_peptidase"/>
    <property type="match status" value="1"/>
</dbReference>
<reference evidence="2 3" key="1">
    <citation type="submission" date="2020-08" db="EMBL/GenBank/DDBJ databases">
        <title>The Agave Microbiome: Exploring the role of microbial communities in plant adaptations to desert environments.</title>
        <authorList>
            <person name="Partida-Martinez L.P."/>
        </authorList>
    </citation>
    <scope>NUCLEOTIDE SEQUENCE [LARGE SCALE GENOMIC DNA]</scope>
    <source>
        <strain evidence="2 3">AT2.18</strain>
    </source>
</reference>
<dbReference type="AlphaFoldDB" id="A0A839QAY7"/>
<comment type="caution">
    <text evidence="2">The sequence shown here is derived from an EMBL/GenBank/DDBJ whole genome shotgun (WGS) entry which is preliminary data.</text>
</comment>
<accession>A0A839QAY7</accession>
<keyword evidence="2" id="KW-0482">Metalloprotease</keyword>
<dbReference type="EMBL" id="JACHVU010000007">
    <property type="protein sequence ID" value="MBB2991984.1"/>
    <property type="molecule type" value="Genomic_DNA"/>
</dbReference>
<sequence length="485" mass="50991">MGPSTHSRRLLGATIAACTVLIGTACSTTLQGNAVSVFDDPFRVAGMPATDGPTGVRPNAEGPDRDVEGTDGGEIDELAASAISDIEDYWSTAYEETFDEPFKPVAELISWDANGFDGEFCGEDTYGLVNAGYCYADRTIGWDRGELLPGLQRAHGDMGVVMVLAHEYGHAVARLSGLSGKETPTLVAEQQADCFAGTYMRWVAEDSSPRFTLSTGEGLNTVLAGVISFRDPLLNEDDPDVGFDEHGSAFERLSAFQFGFTDGPSACAAIDLKEIGQRRGELPVLLPGDQTGELPVTEDSTRSIVDAMGILFSPNDPPALSFEADEAQACADARPSPPASFCPATNTIVVDLPGLEEMGAQADPEDGASLATGDNSAYSVLVSRYMLAIQQQHGGVALDNAEAALRTACLTGVATAKMTQAVETQDGETIALTAGDIDEAVSGILTNGLAASDINGDSVPSGFSRIDAFRLGVLSDEDRCFKRFP</sequence>
<dbReference type="GO" id="GO:0006508">
    <property type="term" value="P:proteolysis"/>
    <property type="evidence" value="ECO:0007669"/>
    <property type="project" value="UniProtKB-KW"/>
</dbReference>
<evidence type="ECO:0000313" key="3">
    <source>
        <dbReference type="Proteomes" id="UP000550501"/>
    </source>
</evidence>
<dbReference type="SUPFAM" id="SSF55486">
    <property type="entry name" value="Metalloproteases ('zincins'), catalytic domain"/>
    <property type="match status" value="1"/>
</dbReference>
<dbReference type="Proteomes" id="UP000550501">
    <property type="component" value="Unassembled WGS sequence"/>
</dbReference>
<protein>
    <submittedName>
        <fullName evidence="2">Putative metalloprotease</fullName>
    </submittedName>
</protein>
<keyword evidence="2" id="KW-0378">Hydrolase</keyword>
<keyword evidence="3" id="KW-1185">Reference proteome</keyword>
<feature type="region of interest" description="Disordered" evidence="1">
    <location>
        <begin position="48"/>
        <end position="72"/>
    </location>
</feature>
<evidence type="ECO:0000256" key="1">
    <source>
        <dbReference type="SAM" id="MobiDB-lite"/>
    </source>
</evidence>
<keyword evidence="2" id="KW-0645">Protease</keyword>
<dbReference type="InterPro" id="IPR007343">
    <property type="entry name" value="Uncharacterised_pept_Zn_put"/>
</dbReference>
<dbReference type="GO" id="GO:0008237">
    <property type="term" value="F:metallopeptidase activity"/>
    <property type="evidence" value="ECO:0007669"/>
    <property type="project" value="UniProtKB-KW"/>
</dbReference>
<dbReference type="RefSeq" id="WP_183470194.1">
    <property type="nucleotide sequence ID" value="NZ_JACHVU010000007.1"/>
</dbReference>
<evidence type="ECO:0000313" key="2">
    <source>
        <dbReference type="EMBL" id="MBB2991984.1"/>
    </source>
</evidence>